<protein>
    <submittedName>
        <fullName evidence="1">Uncharacterized protein</fullName>
    </submittedName>
</protein>
<evidence type="ECO:0000313" key="1">
    <source>
        <dbReference type="EMBL" id="AAP05751.1"/>
    </source>
</evidence>
<accession>Q821D0</accession>
<dbReference type="HOGENOM" id="CLU_3133769_0_0_0"/>
<dbReference type="STRING" id="227941.CCA_01012"/>
<proteinExistence type="predicted"/>
<dbReference type="EMBL" id="AE015925">
    <property type="protein sequence ID" value="AAP05751.1"/>
    <property type="molecule type" value="Genomic_DNA"/>
</dbReference>
<dbReference type="Proteomes" id="UP000002193">
    <property type="component" value="Chromosome"/>
</dbReference>
<evidence type="ECO:0000313" key="2">
    <source>
        <dbReference type="Proteomes" id="UP000002193"/>
    </source>
</evidence>
<keyword evidence="2" id="KW-1185">Reference proteome</keyword>
<organism evidence="1 2">
    <name type="scientific">Chlamydia caviae (strain ATCC VR-813 / DSM 19441 / 03DC25 / GPIC)</name>
    <name type="common">Chlamydophila caviae</name>
    <dbReference type="NCBI Taxonomy" id="227941"/>
    <lineage>
        <taxon>Bacteria</taxon>
        <taxon>Pseudomonadati</taxon>
        <taxon>Chlamydiota</taxon>
        <taxon>Chlamydiia</taxon>
        <taxon>Chlamydiales</taxon>
        <taxon>Chlamydiaceae</taxon>
        <taxon>Chlamydia/Chlamydophila group</taxon>
        <taxon>Chlamydia</taxon>
    </lineage>
</organism>
<gene>
    <name evidence="1" type="ordered locus">CCA_01012</name>
</gene>
<dbReference type="AlphaFoldDB" id="Q821D0"/>
<name>Q821D0_CHLCV</name>
<sequence>MILCSQTCKILIYLQSEQCFNKVLNRLTTQFSLYKLSFKHFPHPLKKKK</sequence>
<reference evidence="1 2" key="1">
    <citation type="journal article" date="2003" name="Nucleic Acids Res.">
        <title>Genome sequence of Chlamydophila caviae (Chlamydia psittaci GPIC): examining the role of niche-specific genes in the evolution of the Chlamydiaceae.</title>
        <authorList>
            <person name="Read T.D."/>
            <person name="Myers G.S.A."/>
            <person name="Brunham R.C."/>
            <person name="Nelson W.C."/>
            <person name="Paulsen I.T."/>
            <person name="Heidelberg J.F."/>
            <person name="Holtzapple E.K."/>
            <person name="Khouri H.M."/>
            <person name="Federova N.B."/>
            <person name="Carty H.A."/>
            <person name="Umayam L.A."/>
            <person name="Haft D.H."/>
            <person name="Peterson J.D."/>
            <person name="Beanan M.J."/>
            <person name="White O."/>
            <person name="Salzberg S.L."/>
            <person name="Hsia R.-C."/>
            <person name="McClarty G."/>
            <person name="Rank R.G."/>
            <person name="Bavoil P.M."/>
            <person name="Fraser C.M."/>
        </authorList>
    </citation>
    <scope>NUCLEOTIDE SEQUENCE [LARGE SCALE GENOMIC DNA]</scope>
    <source>
        <strain evidence="2">ATCC VR-813 / DSM 19441 / 03DC25 / GPIC</strain>
    </source>
</reference>
<dbReference type="KEGG" id="cca:CCA_01012"/>